<evidence type="ECO:0000259" key="3">
    <source>
        <dbReference type="SMART" id="SM00848"/>
    </source>
</evidence>
<dbReference type="InterPro" id="IPR038765">
    <property type="entry name" value="Papain-like_cys_pep_sf"/>
</dbReference>
<dbReference type="Pfam" id="PF08246">
    <property type="entry name" value="Inhibitor_I29"/>
    <property type="match status" value="1"/>
</dbReference>
<dbReference type="InterPro" id="IPR013201">
    <property type="entry name" value="Prot_inhib_I29"/>
</dbReference>
<proteinExistence type="predicted"/>
<feature type="chain" id="PRO_5040231425" description="Cathepsin propeptide inhibitor domain-containing protein" evidence="2">
    <location>
        <begin position="21"/>
        <end position="140"/>
    </location>
</feature>
<dbReference type="AlphaFoldDB" id="A0A9P0BPW4"/>
<evidence type="ECO:0000256" key="1">
    <source>
        <dbReference type="SAM" id="MobiDB-lite"/>
    </source>
</evidence>
<reference evidence="4" key="1">
    <citation type="submission" date="2021-12" db="EMBL/GenBank/DDBJ databases">
        <authorList>
            <person name="King R."/>
        </authorList>
    </citation>
    <scope>NUCLEOTIDE SEQUENCE</scope>
</reference>
<dbReference type="OrthoDB" id="5855924at2759"/>
<sequence>MKYYIIIALIALVNINICQTARFGGDFGIRGLIGRIQDEYDYGDDGELFSPDDEDDKEDDSPKPIYDLKDARKLFEKFIKDFEKKYKDDQDKEAHYNNFLENLKEINRINSDKELSSTVDINLFTDYSQEEKTLLLGIPY</sequence>
<dbReference type="SUPFAM" id="SSF54001">
    <property type="entry name" value="Cysteine proteinases"/>
    <property type="match status" value="1"/>
</dbReference>
<feature type="signal peptide" evidence="2">
    <location>
        <begin position="1"/>
        <end position="20"/>
    </location>
</feature>
<dbReference type="SMART" id="SM00848">
    <property type="entry name" value="Inhibitor_I29"/>
    <property type="match status" value="1"/>
</dbReference>
<accession>A0A9P0BPW4</accession>
<protein>
    <recommendedName>
        <fullName evidence="3">Cathepsin propeptide inhibitor domain-containing protein</fullName>
    </recommendedName>
</protein>
<evidence type="ECO:0000256" key="2">
    <source>
        <dbReference type="SAM" id="SignalP"/>
    </source>
</evidence>
<name>A0A9P0BPW4_CHRIL</name>
<dbReference type="Proteomes" id="UP001154114">
    <property type="component" value="Chromosome 10"/>
</dbReference>
<feature type="region of interest" description="Disordered" evidence="1">
    <location>
        <begin position="43"/>
        <end position="63"/>
    </location>
</feature>
<evidence type="ECO:0000313" key="5">
    <source>
        <dbReference type="Proteomes" id="UP001154114"/>
    </source>
</evidence>
<gene>
    <name evidence="4" type="ORF">CINC_LOCUS1096</name>
</gene>
<organism evidence="4 5">
    <name type="scientific">Chrysodeixis includens</name>
    <name type="common">Soybean looper</name>
    <name type="synonym">Pseudoplusia includens</name>
    <dbReference type="NCBI Taxonomy" id="689277"/>
    <lineage>
        <taxon>Eukaryota</taxon>
        <taxon>Metazoa</taxon>
        <taxon>Ecdysozoa</taxon>
        <taxon>Arthropoda</taxon>
        <taxon>Hexapoda</taxon>
        <taxon>Insecta</taxon>
        <taxon>Pterygota</taxon>
        <taxon>Neoptera</taxon>
        <taxon>Endopterygota</taxon>
        <taxon>Lepidoptera</taxon>
        <taxon>Glossata</taxon>
        <taxon>Ditrysia</taxon>
        <taxon>Noctuoidea</taxon>
        <taxon>Noctuidae</taxon>
        <taxon>Plusiinae</taxon>
        <taxon>Chrysodeixis</taxon>
    </lineage>
</organism>
<feature type="compositionally biased region" description="Acidic residues" evidence="1">
    <location>
        <begin position="43"/>
        <end position="59"/>
    </location>
</feature>
<keyword evidence="2" id="KW-0732">Signal</keyword>
<dbReference type="EMBL" id="LR824013">
    <property type="protein sequence ID" value="CAH0579314.1"/>
    <property type="molecule type" value="Genomic_DNA"/>
</dbReference>
<dbReference type="Gene3D" id="1.10.287.2250">
    <property type="match status" value="1"/>
</dbReference>
<feature type="domain" description="Cathepsin propeptide inhibitor" evidence="3">
    <location>
        <begin position="75"/>
        <end position="132"/>
    </location>
</feature>
<keyword evidence="5" id="KW-1185">Reference proteome</keyword>
<evidence type="ECO:0000313" key="4">
    <source>
        <dbReference type="EMBL" id="CAH0579314.1"/>
    </source>
</evidence>